<dbReference type="SUPFAM" id="SSF49303">
    <property type="entry name" value="beta-Galactosidase/glucuronidase domain"/>
    <property type="match status" value="3"/>
</dbReference>
<evidence type="ECO:0000256" key="4">
    <source>
        <dbReference type="ARBA" id="ARBA00022729"/>
    </source>
</evidence>
<dbReference type="Pfam" id="PF22666">
    <property type="entry name" value="Glyco_hydro_2_N2"/>
    <property type="match status" value="1"/>
</dbReference>
<organism evidence="15 16">
    <name type="scientific">Cohnella pontilimi</name>
    <dbReference type="NCBI Taxonomy" id="2564100"/>
    <lineage>
        <taxon>Bacteria</taxon>
        <taxon>Bacillati</taxon>
        <taxon>Bacillota</taxon>
        <taxon>Bacilli</taxon>
        <taxon>Bacillales</taxon>
        <taxon>Paenibacillaceae</taxon>
        <taxon>Cohnella</taxon>
    </lineage>
</organism>
<dbReference type="SUPFAM" id="SSF51445">
    <property type="entry name" value="(Trans)glycosidases"/>
    <property type="match status" value="1"/>
</dbReference>
<dbReference type="Gene3D" id="2.60.40.10">
    <property type="entry name" value="Immunoglobulins"/>
    <property type="match status" value="2"/>
</dbReference>
<keyword evidence="6" id="KW-0326">Glycosidase</keyword>
<gene>
    <name evidence="15" type="ORF">E5161_06720</name>
</gene>
<evidence type="ECO:0000259" key="11">
    <source>
        <dbReference type="Pfam" id="PF02836"/>
    </source>
</evidence>
<dbReference type="InterPro" id="IPR041351">
    <property type="entry name" value="Ig_GlcNase"/>
</dbReference>
<dbReference type="OrthoDB" id="9801077at2"/>
<evidence type="ECO:0000313" key="15">
    <source>
        <dbReference type="EMBL" id="TJY43561.1"/>
    </source>
</evidence>
<dbReference type="InterPro" id="IPR013783">
    <property type="entry name" value="Ig-like_fold"/>
</dbReference>
<dbReference type="InterPro" id="IPR054593">
    <property type="entry name" value="Beta-mannosidase-like_N2"/>
</dbReference>
<dbReference type="PANTHER" id="PTHR43730">
    <property type="entry name" value="BETA-MANNOSIDASE"/>
    <property type="match status" value="1"/>
</dbReference>
<dbReference type="Pfam" id="PF02836">
    <property type="entry name" value="Glyco_hydro_2_C"/>
    <property type="match status" value="1"/>
</dbReference>
<evidence type="ECO:0000259" key="10">
    <source>
        <dbReference type="Pfam" id="PF00703"/>
    </source>
</evidence>
<evidence type="ECO:0000256" key="7">
    <source>
        <dbReference type="ARBA" id="ARBA00038429"/>
    </source>
</evidence>
<dbReference type="Pfam" id="PF18368">
    <property type="entry name" value="Ig_GlcNase"/>
    <property type="match status" value="1"/>
</dbReference>
<evidence type="ECO:0000259" key="13">
    <source>
        <dbReference type="Pfam" id="PF18368"/>
    </source>
</evidence>
<evidence type="ECO:0000256" key="6">
    <source>
        <dbReference type="ARBA" id="ARBA00023295"/>
    </source>
</evidence>
<feature type="domain" description="Glycoside hydrolase family 2 immunoglobulin-like beta-sandwich" evidence="10">
    <location>
        <begin position="194"/>
        <end position="305"/>
    </location>
</feature>
<evidence type="ECO:0000313" key="16">
    <source>
        <dbReference type="Proteomes" id="UP000309673"/>
    </source>
</evidence>
<dbReference type="Pfam" id="PF00703">
    <property type="entry name" value="Glyco_hydro_2"/>
    <property type="match status" value="1"/>
</dbReference>
<dbReference type="InterPro" id="IPR017853">
    <property type="entry name" value="GH"/>
</dbReference>
<dbReference type="InterPro" id="IPR036156">
    <property type="entry name" value="Beta-gal/glucu_dom_sf"/>
</dbReference>
<dbReference type="Gene3D" id="2.60.120.260">
    <property type="entry name" value="Galactose-binding domain-like"/>
    <property type="match status" value="1"/>
</dbReference>
<dbReference type="PANTHER" id="PTHR43730:SF1">
    <property type="entry name" value="BETA-MANNOSIDASE"/>
    <property type="match status" value="1"/>
</dbReference>
<dbReference type="Pfam" id="PF17786">
    <property type="entry name" value="Mannosidase_ig"/>
    <property type="match status" value="1"/>
</dbReference>
<evidence type="ECO:0000256" key="2">
    <source>
        <dbReference type="ARBA" id="ARBA00004740"/>
    </source>
</evidence>
<reference evidence="15 16" key="1">
    <citation type="submission" date="2019-04" db="EMBL/GenBank/DDBJ databases">
        <title>Cohnella sp. nov., isolated from soil.</title>
        <authorList>
            <person name="Kim W."/>
        </authorList>
    </citation>
    <scope>NUCLEOTIDE SEQUENCE [LARGE SCALE GENOMIC DNA]</scope>
    <source>
        <strain evidence="15 16">CAU 1483</strain>
    </source>
</reference>
<evidence type="ECO:0000259" key="12">
    <source>
        <dbReference type="Pfam" id="PF17786"/>
    </source>
</evidence>
<accession>A0A4U0FFD3</accession>
<dbReference type="AlphaFoldDB" id="A0A4U0FFD3"/>
<keyword evidence="4" id="KW-0732">Signal</keyword>
<evidence type="ECO:0000256" key="3">
    <source>
        <dbReference type="ARBA" id="ARBA00012754"/>
    </source>
</evidence>
<dbReference type="SUPFAM" id="SSF49785">
    <property type="entry name" value="Galactose-binding domain-like"/>
    <property type="match status" value="1"/>
</dbReference>
<dbReference type="EMBL" id="SUPK01000002">
    <property type="protein sequence ID" value="TJY43561.1"/>
    <property type="molecule type" value="Genomic_DNA"/>
</dbReference>
<dbReference type="Gene3D" id="3.20.20.80">
    <property type="entry name" value="Glycosidases"/>
    <property type="match status" value="1"/>
</dbReference>
<dbReference type="GO" id="GO:0006516">
    <property type="term" value="P:glycoprotein catabolic process"/>
    <property type="evidence" value="ECO:0007669"/>
    <property type="project" value="TreeGrafter"/>
</dbReference>
<dbReference type="EC" id="3.2.1.25" evidence="3"/>
<feature type="domain" description="Mannosidase Ig/CBM-like" evidence="12">
    <location>
        <begin position="672"/>
        <end position="754"/>
    </location>
</feature>
<dbReference type="InterPro" id="IPR050887">
    <property type="entry name" value="Beta-mannosidase_GH2"/>
</dbReference>
<protein>
    <recommendedName>
        <fullName evidence="8">Beta-mannosidase B</fullName>
        <ecNumber evidence="3">3.2.1.25</ecNumber>
    </recommendedName>
    <alternativeName>
        <fullName evidence="9">Mannanase B</fullName>
    </alternativeName>
</protein>
<feature type="domain" description="Glycoside hydrolase family 2 catalytic" evidence="11">
    <location>
        <begin position="323"/>
        <end position="443"/>
    </location>
</feature>
<keyword evidence="16" id="KW-1185">Reference proteome</keyword>
<evidence type="ECO:0000256" key="8">
    <source>
        <dbReference type="ARBA" id="ARBA00041069"/>
    </source>
</evidence>
<feature type="domain" description="Beta-mannosidase-like galactose-binding" evidence="14">
    <location>
        <begin position="31"/>
        <end position="183"/>
    </location>
</feature>
<feature type="domain" description="Exo-beta-D-glucosaminidase Ig-fold" evidence="13">
    <location>
        <begin position="755"/>
        <end position="849"/>
    </location>
</feature>
<comment type="similarity">
    <text evidence="7">Belongs to the glycosyl hydrolase 2 family. Beta-mannosidase B subfamily.</text>
</comment>
<dbReference type="InterPro" id="IPR041447">
    <property type="entry name" value="Mannosidase_ig"/>
</dbReference>
<evidence type="ECO:0000256" key="9">
    <source>
        <dbReference type="ARBA" id="ARBA00041614"/>
    </source>
</evidence>
<keyword evidence="5" id="KW-0378">Hydrolase</keyword>
<dbReference type="InterPro" id="IPR008979">
    <property type="entry name" value="Galactose-bd-like_sf"/>
</dbReference>
<evidence type="ECO:0000256" key="1">
    <source>
        <dbReference type="ARBA" id="ARBA00000829"/>
    </source>
</evidence>
<dbReference type="Proteomes" id="UP000309673">
    <property type="component" value="Unassembled WGS sequence"/>
</dbReference>
<evidence type="ECO:0000256" key="5">
    <source>
        <dbReference type="ARBA" id="ARBA00022801"/>
    </source>
</evidence>
<sequence>MTQRIELNGSDWWYKDFVGEDWIWRDAEKPDTKDVRWWRQGTVPGTVLHDVWKNGETPDPFFERNSLLVEWVPERTWLYKKSFFVEEKLRGQRVQLHFKGVDYEARFFLNVRPIGTHKGMYTPAVFEVTDALLYGQDNLVAVVIEKAPDEQPQVSKTSYVRTHKSRMTYWWDFCPRMIHQGIWDDVYLEVTGPVRLEDVYVRPQLTEDYRHAHVSVSTALSSTRSALVEVRTEVRFQGRPVASASSRHAVTTGETRLNTLVKLAEPQLWWPNGSGEAHLYEAAVTVTEVGAEAASADRTVVFGIREVRFEANETTDTTAKPYTLVVNGEKTFIKGWNWVPMDVMYGVPQPEKLERLLQLARRAGVNMLRIWGGGLIEKDAFYELCNRYGIMVWQEFIQSSSGIANKPSEDPDFLAMMAAEAESIIPRKRNNPSLVLWCGGNELQGAGDIPLDDDEPVLAILKEAVQRLHPGALWLPTSPSGRLFMNSLENIANDPTGLHDVHGPWEHQGLTAHYTLFNGGTSLLHSEFGVEGMTNLKTLNATIGEMNQWPAGKDNPIYFHRGSWWNNEQLVQEAFGSRLTEVRTLIRASQFLQAEGLGYALESNRRRKKQSSGTLPWQFNEPFPNAWCTSALDYYANTKQVYYAVAKAYRQVSVSAGFDMMAWEGQQRFAADLWAVSSHRETLSGVKAVWRLVGARGSVYGEGLWTGRVESRTPIKFYKIEIPMERVSDDLFFLVLELSDASGRVLADNRYTFSRTADMQPMLDAADTEVQAVKRETADDRWELELSNAGGFAAVQVHLEDARPLVAEGYVYFSDNDLSLLPGEKKTISIDWSGVPKEQRALELAGWNMAVQEIR</sequence>
<name>A0A4U0FFD3_9BACL</name>
<comment type="catalytic activity">
    <reaction evidence="1">
        <text>Hydrolysis of terminal, non-reducing beta-D-mannose residues in beta-D-mannosides.</text>
        <dbReference type="EC" id="3.2.1.25"/>
    </reaction>
</comment>
<comment type="caution">
    <text evidence="15">The sequence shown here is derived from an EMBL/GenBank/DDBJ whole genome shotgun (WGS) entry which is preliminary data.</text>
</comment>
<dbReference type="InterPro" id="IPR006102">
    <property type="entry name" value="Ig-like_GH2"/>
</dbReference>
<dbReference type="GO" id="GO:0004567">
    <property type="term" value="F:beta-mannosidase activity"/>
    <property type="evidence" value="ECO:0007669"/>
    <property type="project" value="UniProtKB-EC"/>
</dbReference>
<proteinExistence type="inferred from homology"/>
<dbReference type="GO" id="GO:0005975">
    <property type="term" value="P:carbohydrate metabolic process"/>
    <property type="evidence" value="ECO:0007669"/>
    <property type="project" value="InterPro"/>
</dbReference>
<comment type="pathway">
    <text evidence="2">Glycan metabolism; N-glycan degradation.</text>
</comment>
<dbReference type="RefSeq" id="WP_136776922.1">
    <property type="nucleotide sequence ID" value="NZ_SUPK01000002.1"/>
</dbReference>
<evidence type="ECO:0000259" key="14">
    <source>
        <dbReference type="Pfam" id="PF22666"/>
    </source>
</evidence>
<dbReference type="InterPro" id="IPR006103">
    <property type="entry name" value="Glyco_hydro_2_cat"/>
</dbReference>